<dbReference type="InterPro" id="IPR029753">
    <property type="entry name" value="D-isomer_DH_CS"/>
</dbReference>
<dbReference type="GO" id="GO:0051287">
    <property type="term" value="F:NAD binding"/>
    <property type="evidence" value="ECO:0007669"/>
    <property type="project" value="InterPro"/>
</dbReference>
<evidence type="ECO:0000256" key="2">
    <source>
        <dbReference type="ARBA" id="ARBA00023027"/>
    </source>
</evidence>
<evidence type="ECO:0000313" key="5">
    <source>
        <dbReference type="Proteomes" id="UP000014411"/>
    </source>
</evidence>
<gene>
    <name evidence="4" type="ORF">RGCCGE502_34431</name>
</gene>
<geneLocation type="plasmid" evidence="4">
    <name>pRg502a</name>
</geneLocation>
<dbReference type="Gene3D" id="3.40.50.720">
    <property type="entry name" value="NAD(P)-binding Rossmann-like Domain"/>
    <property type="match status" value="2"/>
</dbReference>
<reference evidence="4 5" key="1">
    <citation type="journal article" date="2012" name="J. Bacteriol.">
        <title>Genome sequence of Rhizobium grahamii CCGE502, a broad-host-range symbiont with low nodulation competitiveness in Phaseolus vulgaris.</title>
        <authorList>
            <person name="Althabegoiti M.J."/>
            <person name="Lozano L."/>
            <person name="Torres-Tejerizo G."/>
            <person name="Ormeno-Orrillo E."/>
            <person name="Rogel M.A."/>
            <person name="Gonzalez V."/>
            <person name="Martinez-Romero E."/>
        </authorList>
    </citation>
    <scope>NUCLEOTIDE SEQUENCE [LARGE SCALE GENOMIC DNA]</scope>
    <source>
        <strain evidence="4 5">CCGE 502</strain>
        <plasmid evidence="4">pRg502a</plasmid>
    </source>
</reference>
<dbReference type="AlphaFoldDB" id="S3I2I8"/>
<dbReference type="RefSeq" id="WP_016558758.1">
    <property type="nucleotide sequence ID" value="NZ_AEYE02000038.1"/>
</dbReference>
<dbReference type="InterPro" id="IPR036291">
    <property type="entry name" value="NAD(P)-bd_dom_sf"/>
</dbReference>
<evidence type="ECO:0000313" key="4">
    <source>
        <dbReference type="EMBL" id="EPE93988.1"/>
    </source>
</evidence>
<keyword evidence="2" id="KW-0520">NAD</keyword>
<keyword evidence="1" id="KW-0560">Oxidoreductase</keyword>
<dbReference type="GO" id="GO:0016616">
    <property type="term" value="F:oxidoreductase activity, acting on the CH-OH group of donors, NAD or NADP as acceptor"/>
    <property type="evidence" value="ECO:0007669"/>
    <property type="project" value="UniProtKB-ARBA"/>
</dbReference>
<organism evidence="4 5">
    <name type="scientific">Rhizobium grahamii CCGE 502</name>
    <dbReference type="NCBI Taxonomy" id="990285"/>
    <lineage>
        <taxon>Bacteria</taxon>
        <taxon>Pseudomonadati</taxon>
        <taxon>Pseudomonadota</taxon>
        <taxon>Alphaproteobacteria</taxon>
        <taxon>Hyphomicrobiales</taxon>
        <taxon>Rhizobiaceae</taxon>
        <taxon>Rhizobium/Agrobacterium group</taxon>
        <taxon>Rhizobium</taxon>
    </lineage>
</organism>
<dbReference type="CDD" id="cd05300">
    <property type="entry name" value="2-Hacid_dh_1"/>
    <property type="match status" value="1"/>
</dbReference>
<dbReference type="SUPFAM" id="SSF52283">
    <property type="entry name" value="Formate/glycerate dehydrogenase catalytic domain-like"/>
    <property type="match status" value="1"/>
</dbReference>
<evidence type="ECO:0000259" key="3">
    <source>
        <dbReference type="Pfam" id="PF02826"/>
    </source>
</evidence>
<dbReference type="PANTHER" id="PTHR43333">
    <property type="entry name" value="2-HACID_DH_C DOMAIN-CONTAINING PROTEIN"/>
    <property type="match status" value="1"/>
</dbReference>
<dbReference type="PANTHER" id="PTHR43333:SF1">
    <property type="entry name" value="D-ISOMER SPECIFIC 2-HYDROXYACID DEHYDROGENASE NAD-BINDING DOMAIN-CONTAINING PROTEIN"/>
    <property type="match status" value="1"/>
</dbReference>
<proteinExistence type="predicted"/>
<dbReference type="InterPro" id="IPR006140">
    <property type="entry name" value="D-isomer_DH_NAD-bd"/>
</dbReference>
<dbReference type="PROSITE" id="PS00671">
    <property type="entry name" value="D_2_HYDROXYACID_DH_3"/>
    <property type="match status" value="1"/>
</dbReference>
<dbReference type="EMBL" id="AEYE02000038">
    <property type="protein sequence ID" value="EPE93988.1"/>
    <property type="molecule type" value="Genomic_DNA"/>
</dbReference>
<keyword evidence="5" id="KW-1185">Reference proteome</keyword>
<dbReference type="Pfam" id="PF02826">
    <property type="entry name" value="2-Hacid_dh_C"/>
    <property type="match status" value="1"/>
</dbReference>
<dbReference type="Proteomes" id="UP000014411">
    <property type="component" value="Unassembled WGS sequence"/>
</dbReference>
<protein>
    <submittedName>
        <fullName evidence="4">D-isomer specific 2-hydroxyacid dehydrogenase</fullName>
    </submittedName>
</protein>
<dbReference type="SUPFAM" id="SSF51735">
    <property type="entry name" value="NAD(P)-binding Rossmann-fold domains"/>
    <property type="match status" value="1"/>
</dbReference>
<sequence length="319" mass="35406">MRKKLVGLLPAGTIPPASISKANRFAEVVLTESAHQALHELQDAEGLLLWDISNPIIRTNPLPPKLDWIQTTSVGVETVVSSEVACSDIIVTNMRGIFERPIAEYVLGMLLMVNKDFRRTIEFQRVKKWNWRSTLELRGQTVVLVGPGAIGKEIFDLLTAVGMKVIAVGRRELISDPVFGHRRSIYDLASILPTADAVVLSLPLTAETHGFMNYERFSSMKPGAVFVNIGRGGLVDEQALITSLEDGQLTSALLDVFAMEPLPSDHPFWLMEQVFVSPHMSAEVNGWEEKAVAKFLENLERWTLGKPLENIIDKAARLL</sequence>
<comment type="caution">
    <text evidence="4">The sequence shown here is derived from an EMBL/GenBank/DDBJ whole genome shotgun (WGS) entry which is preliminary data.</text>
</comment>
<accession>S3I2I8</accession>
<evidence type="ECO:0000256" key="1">
    <source>
        <dbReference type="ARBA" id="ARBA00023002"/>
    </source>
</evidence>
<feature type="domain" description="D-isomer specific 2-hydroxyacid dehydrogenase NAD-binding" evidence="3">
    <location>
        <begin position="107"/>
        <end position="281"/>
    </location>
</feature>
<name>S3I2I8_9HYPH</name>
<dbReference type="HOGENOM" id="CLU_019796_1_0_5"/>
<keyword evidence="4" id="KW-0614">Plasmid</keyword>